<dbReference type="Pfam" id="PF14226">
    <property type="entry name" value="DIOX_N"/>
    <property type="match status" value="1"/>
</dbReference>
<evidence type="ECO:0000259" key="12">
    <source>
        <dbReference type="PROSITE" id="PS51471"/>
    </source>
</evidence>
<evidence type="ECO:0000256" key="7">
    <source>
        <dbReference type="ARBA" id="ARBA00031011"/>
    </source>
</evidence>
<dbReference type="RefSeq" id="WP_085122559.1">
    <property type="nucleotide sequence ID" value="NZ_FWZX01000006.1"/>
</dbReference>
<evidence type="ECO:0000256" key="6">
    <source>
        <dbReference type="ARBA" id="ARBA00022666"/>
    </source>
</evidence>
<dbReference type="Pfam" id="PF03171">
    <property type="entry name" value="2OG-FeII_Oxy"/>
    <property type="match status" value="1"/>
</dbReference>
<evidence type="ECO:0000256" key="11">
    <source>
        <dbReference type="RuleBase" id="RU003682"/>
    </source>
</evidence>
<evidence type="ECO:0000256" key="4">
    <source>
        <dbReference type="ARBA" id="ARBA00012531"/>
    </source>
</evidence>
<dbReference type="PROSITE" id="PS51471">
    <property type="entry name" value="FE2OG_OXY"/>
    <property type="match status" value="1"/>
</dbReference>
<comment type="catalytic activity">
    <reaction evidence="9">
        <text>2-oxoglutarate + O2 + 2 H(+) = ethene + 3 CO2 + H2O</text>
        <dbReference type="Rhea" id="RHEA:31523"/>
        <dbReference type="ChEBI" id="CHEBI:15377"/>
        <dbReference type="ChEBI" id="CHEBI:15378"/>
        <dbReference type="ChEBI" id="CHEBI:15379"/>
        <dbReference type="ChEBI" id="CHEBI:16526"/>
        <dbReference type="ChEBI" id="CHEBI:16810"/>
        <dbReference type="ChEBI" id="CHEBI:18153"/>
        <dbReference type="EC" id="1.13.12.19"/>
    </reaction>
</comment>
<proteinExistence type="inferred from homology"/>
<dbReference type="Proteomes" id="UP000192917">
    <property type="component" value="Unassembled WGS sequence"/>
</dbReference>
<keyword evidence="11" id="KW-0479">Metal-binding</keyword>
<dbReference type="SUPFAM" id="SSF51197">
    <property type="entry name" value="Clavaminate synthase-like"/>
    <property type="match status" value="1"/>
</dbReference>
<dbReference type="InterPro" id="IPR050231">
    <property type="entry name" value="Iron_ascorbate_oxido_reductase"/>
</dbReference>
<evidence type="ECO:0000256" key="8">
    <source>
        <dbReference type="ARBA" id="ARBA00031282"/>
    </source>
</evidence>
<dbReference type="InterPro" id="IPR026992">
    <property type="entry name" value="DIOX_N"/>
</dbReference>
<gene>
    <name evidence="13" type="ORF">SAMN05428998_10695</name>
</gene>
<evidence type="ECO:0000256" key="2">
    <source>
        <dbReference type="ARBA" id="ARBA00004767"/>
    </source>
</evidence>
<feature type="domain" description="Fe2OG dioxygenase" evidence="12">
    <location>
        <begin position="194"/>
        <end position="296"/>
    </location>
</feature>
<dbReference type="EMBL" id="FWZX01000006">
    <property type="protein sequence ID" value="SMF17346.1"/>
    <property type="molecule type" value="Genomic_DNA"/>
</dbReference>
<dbReference type="EC" id="1.14.20.7" evidence="3"/>
<protein>
    <recommendedName>
        <fullName evidence="5">2-oxoglutarate-dependent ethylene/succinate-forming enzyme</fullName>
        <ecNumber evidence="4">1.13.12.19</ecNumber>
        <ecNumber evidence="3">1.14.20.7</ecNumber>
    </recommendedName>
    <alternativeName>
        <fullName evidence="7">2-oxoglutarate dioxygenase (ethylene-forming)</fullName>
    </alternativeName>
    <alternativeName>
        <fullName evidence="8">2-oxoglutarate/L-arginine monooxygenase/decarboxylase (succinate-forming)</fullName>
    </alternativeName>
</protein>
<dbReference type="GO" id="GO:0009693">
    <property type="term" value="P:ethylene biosynthetic process"/>
    <property type="evidence" value="ECO:0007669"/>
    <property type="project" value="UniProtKB-KW"/>
</dbReference>
<dbReference type="PANTHER" id="PTHR47990">
    <property type="entry name" value="2-OXOGLUTARATE (2OG) AND FE(II)-DEPENDENT OXYGENASE SUPERFAMILY PROTEIN-RELATED"/>
    <property type="match status" value="1"/>
</dbReference>
<keyword evidence="11" id="KW-0560">Oxidoreductase</keyword>
<evidence type="ECO:0000256" key="5">
    <source>
        <dbReference type="ARBA" id="ARBA00019045"/>
    </source>
</evidence>
<dbReference type="InterPro" id="IPR044861">
    <property type="entry name" value="IPNS-like_FE2OG_OXY"/>
</dbReference>
<evidence type="ECO:0000256" key="1">
    <source>
        <dbReference type="ARBA" id="ARBA00001954"/>
    </source>
</evidence>
<dbReference type="GO" id="GO:0102276">
    <property type="term" value="F:2-oxoglutarate oxygenase/decarboxylase (ethylene-forming) activity"/>
    <property type="evidence" value="ECO:0007669"/>
    <property type="project" value="UniProtKB-EC"/>
</dbReference>
<evidence type="ECO:0000256" key="3">
    <source>
        <dbReference type="ARBA" id="ARBA00012293"/>
    </source>
</evidence>
<comment type="pathway">
    <text evidence="2">Alkene biosynthesis; ethylene biosynthesis via 2-oxoglutarate.</text>
</comment>
<evidence type="ECO:0000313" key="13">
    <source>
        <dbReference type="EMBL" id="SMF17346.1"/>
    </source>
</evidence>
<sequence length="342" mass="37670">MADDGVLGAELAEELRGRRIDFHEVPLVDIAGLLDGSDPQGVAAKVAEACERVGFLYVTGHGVSDKLIEAAFAQTKALFDLPLEAKDRWHIRHSSAHRGYVPLFEENTDPEDTADKKEAFDLGVDLAADDPDVVAGKPLHGPNTWPEAALLPAFRPTIEAYDAEMRRLAGDLLRAFALGLELPEQWFADKVDRPLAQLRLLHYPPQAGRIERRELGCGAHTDYGCLTILAQDAVGGLQLLNSAGEWVDAPPVPGAFVVNIGDQMARWTNDRFKATLHRVINVSGRERYSMPYFFDPNYDTWVETLPSCLAPGETPRHAPVLAGEWLAQRLTATFTYRQQPGA</sequence>
<evidence type="ECO:0000313" key="14">
    <source>
        <dbReference type="Proteomes" id="UP000192917"/>
    </source>
</evidence>
<comment type="catalytic activity">
    <reaction evidence="10">
        <text>L-arginine + 2-oxoglutarate + O2 = guanidine + L-glutamate 5-semialdehyde + succinate + CO2</text>
        <dbReference type="Rhea" id="RHEA:31535"/>
        <dbReference type="ChEBI" id="CHEBI:15379"/>
        <dbReference type="ChEBI" id="CHEBI:16526"/>
        <dbReference type="ChEBI" id="CHEBI:16810"/>
        <dbReference type="ChEBI" id="CHEBI:30031"/>
        <dbReference type="ChEBI" id="CHEBI:30087"/>
        <dbReference type="ChEBI" id="CHEBI:32682"/>
        <dbReference type="ChEBI" id="CHEBI:58066"/>
        <dbReference type="EC" id="1.14.20.7"/>
    </reaction>
</comment>
<dbReference type="Gene3D" id="2.60.120.330">
    <property type="entry name" value="B-lactam Antibiotic, Isopenicillin N Synthase, Chain"/>
    <property type="match status" value="1"/>
</dbReference>
<dbReference type="PRINTS" id="PR00682">
    <property type="entry name" value="IPNSYNTHASE"/>
</dbReference>
<dbReference type="InterPro" id="IPR005123">
    <property type="entry name" value="Oxoglu/Fe-dep_dioxygenase_dom"/>
</dbReference>
<dbReference type="STRING" id="560819.SAMN05428998_10695"/>
<dbReference type="AlphaFoldDB" id="A0A1Y6BSB3"/>
<evidence type="ECO:0000256" key="10">
    <source>
        <dbReference type="ARBA" id="ARBA00049359"/>
    </source>
</evidence>
<keyword evidence="11" id="KW-0408">Iron</keyword>
<comment type="cofactor">
    <cofactor evidence="1">
        <name>Fe(2+)</name>
        <dbReference type="ChEBI" id="CHEBI:29033"/>
    </cofactor>
</comment>
<accession>A0A1Y6BSB3</accession>
<dbReference type="InterPro" id="IPR027443">
    <property type="entry name" value="IPNS-like_sf"/>
</dbReference>
<comment type="similarity">
    <text evidence="11">Belongs to the iron/ascorbate-dependent oxidoreductase family.</text>
</comment>
<evidence type="ECO:0000256" key="9">
    <source>
        <dbReference type="ARBA" id="ARBA00047725"/>
    </source>
</evidence>
<organism evidence="13 14">
    <name type="scientific">Tistlia consotensis USBA 355</name>
    <dbReference type="NCBI Taxonomy" id="560819"/>
    <lineage>
        <taxon>Bacteria</taxon>
        <taxon>Pseudomonadati</taxon>
        <taxon>Pseudomonadota</taxon>
        <taxon>Alphaproteobacteria</taxon>
        <taxon>Rhodospirillales</taxon>
        <taxon>Rhodovibrionaceae</taxon>
        <taxon>Tistlia</taxon>
    </lineage>
</organism>
<name>A0A1Y6BSB3_9PROT</name>
<dbReference type="EC" id="1.13.12.19" evidence="4"/>
<reference evidence="13 14" key="1">
    <citation type="submission" date="2017-04" db="EMBL/GenBank/DDBJ databases">
        <authorList>
            <person name="Afonso C.L."/>
            <person name="Miller P.J."/>
            <person name="Scott M.A."/>
            <person name="Spackman E."/>
            <person name="Goraichik I."/>
            <person name="Dimitrov K.M."/>
            <person name="Suarez D.L."/>
            <person name="Swayne D.E."/>
        </authorList>
    </citation>
    <scope>NUCLEOTIDE SEQUENCE [LARGE SCALE GENOMIC DNA]</scope>
    <source>
        <strain evidence="13 14">USBA 355</strain>
    </source>
</reference>
<keyword evidence="6" id="KW-0266">Ethylene biosynthesis</keyword>
<keyword evidence="14" id="KW-1185">Reference proteome</keyword>
<dbReference type="GO" id="GO:0046872">
    <property type="term" value="F:metal ion binding"/>
    <property type="evidence" value="ECO:0007669"/>
    <property type="project" value="UniProtKB-KW"/>
</dbReference>